<proteinExistence type="predicted"/>
<dbReference type="EMBL" id="JABFED010000001">
    <property type="protein sequence ID" value="MBA1836583.1"/>
    <property type="molecule type" value="Genomic_DNA"/>
</dbReference>
<evidence type="ECO:0000313" key="2">
    <source>
        <dbReference type="Proteomes" id="UP000577408"/>
    </source>
</evidence>
<comment type="caution">
    <text evidence="1">The sequence shown here is derived from an EMBL/GenBank/DDBJ whole genome shotgun (WGS) entry which is preliminary data.</text>
</comment>
<keyword evidence="2" id="KW-1185">Reference proteome</keyword>
<reference evidence="1 2" key="1">
    <citation type="submission" date="2020-05" db="EMBL/GenBank/DDBJ databases">
        <title>Descriptions of Corynebacterium xxxx sp. nov., Corynebacterium yyyy sp. nov. and Corynebacterium zzzz sp. nov.</title>
        <authorList>
            <person name="Zhang G."/>
        </authorList>
    </citation>
    <scope>NUCLEOTIDE SEQUENCE [LARGE SCALE GENOMIC DNA]</scope>
    <source>
        <strain evidence="2">zg-913</strain>
    </source>
</reference>
<organism evidence="1 2">
    <name type="scientific">Corynebacterium wankanglinii</name>
    <dbReference type="NCBI Taxonomy" id="2735136"/>
    <lineage>
        <taxon>Bacteria</taxon>
        <taxon>Bacillati</taxon>
        <taxon>Actinomycetota</taxon>
        <taxon>Actinomycetes</taxon>
        <taxon>Mycobacteriales</taxon>
        <taxon>Corynebacteriaceae</taxon>
        <taxon>Corynebacterium</taxon>
    </lineage>
</organism>
<dbReference type="AlphaFoldDB" id="A0A7H0K9Y0"/>
<evidence type="ECO:0000313" key="1">
    <source>
        <dbReference type="EMBL" id="MBA1836583.1"/>
    </source>
</evidence>
<dbReference type="Proteomes" id="UP000577408">
    <property type="component" value="Unassembled WGS sequence"/>
</dbReference>
<gene>
    <name evidence="1" type="ORF">HMA55_01440</name>
</gene>
<protein>
    <submittedName>
        <fullName evidence="1">Uncharacterized protein</fullName>
    </submittedName>
</protein>
<name>A0A7H0K9Y0_9CORY</name>
<accession>A0A7H0K9Y0</accession>
<dbReference type="RefSeq" id="WP_181191307.1">
    <property type="nucleotide sequence ID" value="NZ_JABFED010000001.1"/>
</dbReference>
<sequence>MKQPETGEVAENLAGIVLMAGLPLLLMRQATTVESAGSAARLMVDISGEALAQEPRFVGVYGLAISARECADAGRLDMMGPLCDTISSVLPKPLSHVGEADRAMRVEIREVEFPEPSAALAGDGLAEMGLNYKCSEVDGSEIGEDSGSAYFPLPLFAPGTAEPRVVLEMWVDGLQVIVDLEAKRAGYGALRDMVYAVEEVVDRHRFNSWGTQPA</sequence>